<name>A0A7R9L088_9ACAR</name>
<sequence length="447" mass="51946">MEAMRERFKNSLVKFMWCMGWEWCTECMGSALKCAIVVKPRACIEDIICDGTSARHCTYVLEDHHYHLSANMLNNANFDHDDKASGKGEHVDDVILEAEMVYDPYATTETSLPVLNNKTDTEKLIEVLRDPKMKEMRKRYRRSLVKFMWCMGWKWCSRCLSYTVKCALMVSARICIQDIKCGETSTLSCTGLLEDHDYKGVDNVYNANYIDKRNVYQRVFNFAHDDKRTVSQRYLGEKIDQAKPTIRNVEYNGSVQYERICTDMDYIDNNYKNFQELFNDPEMEALKKRFGQSLVKFLWCKGWKWCKNCAWNMFKCATVLDVFACIGAIVCGPMGTLRCTGILTDHDYNPLENVFAANLSDKRNLYQRTFNFAYDDDRSVAQRFVTETIETIEQAKNFSRSLFDKVKAYGHRNSSNSFNGTVNNTTKKSWGWPFVKRTTTESAMLII</sequence>
<accession>A0A7R9L088</accession>
<evidence type="ECO:0000313" key="2">
    <source>
        <dbReference type="Proteomes" id="UP000759131"/>
    </source>
</evidence>
<gene>
    <name evidence="1" type="ORF">OSB1V03_LOCUS11973</name>
</gene>
<evidence type="ECO:0000313" key="1">
    <source>
        <dbReference type="EMBL" id="CAD7631564.1"/>
    </source>
</evidence>
<dbReference type="EMBL" id="CAJPIZ010009651">
    <property type="protein sequence ID" value="CAG2111994.1"/>
    <property type="molecule type" value="Genomic_DNA"/>
</dbReference>
<protein>
    <submittedName>
        <fullName evidence="1">Uncharacterized protein</fullName>
    </submittedName>
</protein>
<dbReference type="EMBL" id="OC864226">
    <property type="protein sequence ID" value="CAD7631564.1"/>
    <property type="molecule type" value="Genomic_DNA"/>
</dbReference>
<proteinExistence type="predicted"/>
<reference evidence="1" key="1">
    <citation type="submission" date="2020-11" db="EMBL/GenBank/DDBJ databases">
        <authorList>
            <person name="Tran Van P."/>
        </authorList>
    </citation>
    <scope>NUCLEOTIDE SEQUENCE</scope>
</reference>
<dbReference type="AlphaFoldDB" id="A0A7R9L088"/>
<organism evidence="1">
    <name type="scientific">Medioppia subpectinata</name>
    <dbReference type="NCBI Taxonomy" id="1979941"/>
    <lineage>
        <taxon>Eukaryota</taxon>
        <taxon>Metazoa</taxon>
        <taxon>Ecdysozoa</taxon>
        <taxon>Arthropoda</taxon>
        <taxon>Chelicerata</taxon>
        <taxon>Arachnida</taxon>
        <taxon>Acari</taxon>
        <taxon>Acariformes</taxon>
        <taxon>Sarcoptiformes</taxon>
        <taxon>Oribatida</taxon>
        <taxon>Brachypylina</taxon>
        <taxon>Oppioidea</taxon>
        <taxon>Oppiidae</taxon>
        <taxon>Medioppia</taxon>
    </lineage>
</organism>
<keyword evidence="2" id="KW-1185">Reference proteome</keyword>
<dbReference type="Proteomes" id="UP000759131">
    <property type="component" value="Unassembled WGS sequence"/>
</dbReference>